<feature type="domain" description="4Fe-4S ferredoxin-type" evidence="1">
    <location>
        <begin position="151"/>
        <end position="172"/>
    </location>
</feature>
<dbReference type="Gene3D" id="1.10.1060.10">
    <property type="entry name" value="Alpha-helical ferredoxin"/>
    <property type="match status" value="1"/>
</dbReference>
<dbReference type="PROSITE" id="PS51379">
    <property type="entry name" value="4FE4S_FER_2"/>
    <property type="match status" value="2"/>
</dbReference>
<evidence type="ECO:0000313" key="3">
    <source>
        <dbReference type="Proteomes" id="UP000278475"/>
    </source>
</evidence>
<evidence type="ECO:0000313" key="2">
    <source>
        <dbReference type="EMBL" id="RLE46761.1"/>
    </source>
</evidence>
<feature type="domain" description="4Fe-4S ferredoxin-type" evidence="1">
    <location>
        <begin position="219"/>
        <end position="248"/>
    </location>
</feature>
<organism evidence="2 3">
    <name type="scientific">Thermoproteota archaeon</name>
    <dbReference type="NCBI Taxonomy" id="2056631"/>
    <lineage>
        <taxon>Archaea</taxon>
        <taxon>Thermoproteota</taxon>
    </lineage>
</organism>
<name>A0A497EME8_9CREN</name>
<dbReference type="InterPro" id="IPR007525">
    <property type="entry name" value="FrhB_FdhB_C"/>
</dbReference>
<dbReference type="SUPFAM" id="SSF46548">
    <property type="entry name" value="alpha-helical ferredoxin"/>
    <property type="match status" value="1"/>
</dbReference>
<feature type="non-terminal residue" evidence="2">
    <location>
        <position position="1"/>
    </location>
</feature>
<dbReference type="EMBL" id="QMQV01000167">
    <property type="protein sequence ID" value="RLE46761.1"/>
    <property type="molecule type" value="Genomic_DNA"/>
</dbReference>
<dbReference type="InterPro" id="IPR017896">
    <property type="entry name" value="4Fe4S_Fe-S-bd"/>
</dbReference>
<gene>
    <name evidence="2" type="ORF">DRJ31_09670</name>
</gene>
<dbReference type="GO" id="GO:0016491">
    <property type="term" value="F:oxidoreductase activity"/>
    <property type="evidence" value="ECO:0007669"/>
    <property type="project" value="UniProtKB-ARBA"/>
</dbReference>
<accession>A0A497EME8</accession>
<proteinExistence type="predicted"/>
<dbReference type="Pfam" id="PF04432">
    <property type="entry name" value="FrhB_FdhB_C"/>
    <property type="match status" value="1"/>
</dbReference>
<reference evidence="2 3" key="1">
    <citation type="submission" date="2018-06" db="EMBL/GenBank/DDBJ databases">
        <title>Extensive metabolic versatility and redundancy in microbially diverse, dynamic hydrothermal sediments.</title>
        <authorList>
            <person name="Dombrowski N."/>
            <person name="Teske A."/>
            <person name="Baker B.J."/>
        </authorList>
    </citation>
    <scope>NUCLEOTIDE SEQUENCE [LARGE SCALE GENOMIC DNA]</scope>
    <source>
        <strain evidence="2">B66_G16</strain>
    </source>
</reference>
<dbReference type="PROSITE" id="PS00198">
    <property type="entry name" value="4FE4S_FER_1"/>
    <property type="match status" value="1"/>
</dbReference>
<dbReference type="InterPro" id="IPR009051">
    <property type="entry name" value="Helical_ferredxn"/>
</dbReference>
<evidence type="ECO:0000259" key="1">
    <source>
        <dbReference type="PROSITE" id="PS51379"/>
    </source>
</evidence>
<comment type="caution">
    <text evidence="2">The sequence shown here is derived from an EMBL/GenBank/DDBJ whole genome shotgun (WGS) entry which is preliminary data.</text>
</comment>
<dbReference type="Proteomes" id="UP000278475">
    <property type="component" value="Unassembled WGS sequence"/>
</dbReference>
<dbReference type="GO" id="GO:0051536">
    <property type="term" value="F:iron-sulfur cluster binding"/>
    <property type="evidence" value="ECO:0007669"/>
    <property type="project" value="InterPro"/>
</dbReference>
<sequence length="280" mass="31819">SITLSPLSFNNPAKLLCQELNKRNGKIAVVAKGCDSRAIRQLVIEEKIDRERVYIIGISCPGVVDYRKFVKKVKFKLSEIESVELLDGKVVITAGSEKQEIPFDEVIFENCLYCSQPTPIEYDVLLGEPLEGRSDFSDIEEIEKLPLEDRWKFWSEEFKKCIRCHACRSVCPLCYCTECLVDPTNLAVSPMTPAEEKASYPRMLGKTISVEDNLFYHLVRVLHHAGRCAECGECERACPMGLPLRKLERKLQKVVVEVFGYKPGEEIPFLSKLDILPEGR</sequence>
<protein>
    <submittedName>
        <fullName evidence="2">Hydrogenase</fullName>
    </submittedName>
</protein>
<dbReference type="AlphaFoldDB" id="A0A497EME8"/>
<dbReference type="InterPro" id="IPR017900">
    <property type="entry name" value="4Fe4S_Fe_S_CS"/>
</dbReference>